<dbReference type="GO" id="GO:0005524">
    <property type="term" value="F:ATP binding"/>
    <property type="evidence" value="ECO:0007669"/>
    <property type="project" value="UniProtKB-KW"/>
</dbReference>
<keyword evidence="3" id="KW-0410">Iron transport</keyword>
<name>A0A938YP74_9ACTN</name>
<dbReference type="PANTHER" id="PTHR42781">
    <property type="entry name" value="SPERMIDINE/PUTRESCINE IMPORT ATP-BINDING PROTEIN POTA"/>
    <property type="match status" value="1"/>
</dbReference>
<dbReference type="InterPro" id="IPR050093">
    <property type="entry name" value="ABC_SmlMolc_Importer"/>
</dbReference>
<keyword evidence="7" id="KW-0406">Ion transport</keyword>
<dbReference type="Gene3D" id="3.40.50.300">
    <property type="entry name" value="P-loop containing nucleotide triphosphate hydrolases"/>
    <property type="match status" value="1"/>
</dbReference>
<dbReference type="Pfam" id="PF08402">
    <property type="entry name" value="TOBE_2"/>
    <property type="match status" value="1"/>
</dbReference>
<sequence>MSGAEVALTGVGKHFGDTAAVVDLDVVVPAGSFTALLGPSGCGKSTTLAMLAGLLRPDTGDITIEGRSVVDVPADRSGTGLVFQKPLLFPHLTVEQNVAFGLRMRRTGRAETRRRVDSMLERMWLGGLGDRRVGELSGGQEQRVALARALVLQPAVLLLDEPFSQLDAALRVEMRTLVKDLHTESGTTTVFVTHDQAEAVEIADTILLMLDGRAAGHGPPEMFYTAPPSLAAARFFGAGNEIPGAVRAGRFTAQGLDLHQETGLPDGPAVLVVRQEALRWGAVPGEPIPGTLESVRFAGTHLVLQIRSAIGLLAVQVPVGTAVEPGTGVVLTLPPGAGTVVAA</sequence>
<dbReference type="InterPro" id="IPR027417">
    <property type="entry name" value="P-loop_NTPase"/>
</dbReference>
<dbReference type="GO" id="GO:0015408">
    <property type="term" value="F:ABC-type ferric iron transporter activity"/>
    <property type="evidence" value="ECO:0007669"/>
    <property type="project" value="InterPro"/>
</dbReference>
<dbReference type="RefSeq" id="WP_205256551.1">
    <property type="nucleotide sequence ID" value="NZ_BAAAPV010000001.1"/>
</dbReference>
<protein>
    <recommendedName>
        <fullName evidence="9">ABC-type quaternary amine transporter</fullName>
        <ecNumber evidence="9">7.6.2.9</ecNumber>
    </recommendedName>
</protein>
<keyword evidence="2" id="KW-1003">Cell membrane</keyword>
<dbReference type="PROSITE" id="PS50893">
    <property type="entry name" value="ABC_TRANSPORTER_2"/>
    <property type="match status" value="1"/>
</dbReference>
<dbReference type="SMART" id="SM00382">
    <property type="entry name" value="AAA"/>
    <property type="match status" value="1"/>
</dbReference>
<dbReference type="EC" id="7.6.2.9" evidence="9"/>
<dbReference type="GO" id="GO:0043190">
    <property type="term" value="C:ATP-binding cassette (ABC) transporter complex"/>
    <property type="evidence" value="ECO:0007669"/>
    <property type="project" value="InterPro"/>
</dbReference>
<proteinExistence type="predicted"/>
<dbReference type="InterPro" id="IPR015853">
    <property type="entry name" value="ABC_transpr_FbpC"/>
</dbReference>
<keyword evidence="4" id="KW-0547">Nucleotide-binding</keyword>
<evidence type="ECO:0000313" key="11">
    <source>
        <dbReference type="EMBL" id="MBM9476440.1"/>
    </source>
</evidence>
<evidence type="ECO:0000259" key="10">
    <source>
        <dbReference type="PROSITE" id="PS50893"/>
    </source>
</evidence>
<dbReference type="InterPro" id="IPR013611">
    <property type="entry name" value="Transp-assoc_OB_typ2"/>
</dbReference>
<keyword evidence="1" id="KW-0813">Transport</keyword>
<feature type="domain" description="ABC transporter" evidence="10">
    <location>
        <begin position="6"/>
        <end position="236"/>
    </location>
</feature>
<keyword evidence="5 11" id="KW-0067">ATP-binding</keyword>
<evidence type="ECO:0000256" key="4">
    <source>
        <dbReference type="ARBA" id="ARBA00022741"/>
    </source>
</evidence>
<dbReference type="GO" id="GO:0015418">
    <property type="term" value="F:ABC-type quaternary ammonium compound transporting activity"/>
    <property type="evidence" value="ECO:0007669"/>
    <property type="project" value="UniProtKB-EC"/>
</dbReference>
<dbReference type="FunFam" id="3.40.50.300:FF:000425">
    <property type="entry name" value="Probable ABC transporter, ATP-binding subunit"/>
    <property type="match status" value="1"/>
</dbReference>
<evidence type="ECO:0000256" key="5">
    <source>
        <dbReference type="ARBA" id="ARBA00022840"/>
    </source>
</evidence>
<evidence type="ECO:0000256" key="8">
    <source>
        <dbReference type="ARBA" id="ARBA00023136"/>
    </source>
</evidence>
<comment type="caution">
    <text evidence="11">The sequence shown here is derived from an EMBL/GenBank/DDBJ whole genome shotgun (WGS) entry which is preliminary data.</text>
</comment>
<dbReference type="PANTHER" id="PTHR42781:SF4">
    <property type="entry name" value="SPERMIDINE_PUTRESCINE IMPORT ATP-BINDING PROTEIN POTA"/>
    <property type="match status" value="1"/>
</dbReference>
<evidence type="ECO:0000313" key="12">
    <source>
        <dbReference type="Proteomes" id="UP000663801"/>
    </source>
</evidence>
<keyword evidence="8" id="KW-0472">Membrane</keyword>
<organism evidence="11 12">
    <name type="scientific">Nakamurella flavida</name>
    <dbReference type="NCBI Taxonomy" id="363630"/>
    <lineage>
        <taxon>Bacteria</taxon>
        <taxon>Bacillati</taxon>
        <taxon>Actinomycetota</taxon>
        <taxon>Actinomycetes</taxon>
        <taxon>Nakamurellales</taxon>
        <taxon>Nakamurellaceae</taxon>
        <taxon>Nakamurella</taxon>
    </lineage>
</organism>
<keyword evidence="6" id="KW-0408">Iron</keyword>
<dbReference type="Proteomes" id="UP000663801">
    <property type="component" value="Unassembled WGS sequence"/>
</dbReference>
<dbReference type="InterPro" id="IPR003439">
    <property type="entry name" value="ABC_transporter-like_ATP-bd"/>
</dbReference>
<gene>
    <name evidence="11" type="ORF">JL107_08310</name>
</gene>
<accession>A0A938YP74</accession>
<dbReference type="GO" id="GO:0016887">
    <property type="term" value="F:ATP hydrolysis activity"/>
    <property type="evidence" value="ECO:0007669"/>
    <property type="project" value="InterPro"/>
</dbReference>
<dbReference type="AlphaFoldDB" id="A0A938YP74"/>
<evidence type="ECO:0000256" key="7">
    <source>
        <dbReference type="ARBA" id="ARBA00023065"/>
    </source>
</evidence>
<evidence type="ECO:0000256" key="6">
    <source>
        <dbReference type="ARBA" id="ARBA00023004"/>
    </source>
</evidence>
<keyword evidence="12" id="KW-1185">Reference proteome</keyword>
<dbReference type="InterPro" id="IPR003593">
    <property type="entry name" value="AAA+_ATPase"/>
</dbReference>
<evidence type="ECO:0000256" key="3">
    <source>
        <dbReference type="ARBA" id="ARBA00022496"/>
    </source>
</evidence>
<evidence type="ECO:0000256" key="2">
    <source>
        <dbReference type="ARBA" id="ARBA00022475"/>
    </source>
</evidence>
<evidence type="ECO:0000256" key="9">
    <source>
        <dbReference type="ARBA" id="ARBA00066388"/>
    </source>
</evidence>
<dbReference type="CDD" id="cd03259">
    <property type="entry name" value="ABC_Carb_Solutes_like"/>
    <property type="match status" value="1"/>
</dbReference>
<dbReference type="SUPFAM" id="SSF52540">
    <property type="entry name" value="P-loop containing nucleoside triphosphate hydrolases"/>
    <property type="match status" value="1"/>
</dbReference>
<dbReference type="EMBL" id="JAERWL010000007">
    <property type="protein sequence ID" value="MBM9476440.1"/>
    <property type="molecule type" value="Genomic_DNA"/>
</dbReference>
<dbReference type="Pfam" id="PF00005">
    <property type="entry name" value="ABC_tran"/>
    <property type="match status" value="1"/>
</dbReference>
<evidence type="ECO:0000256" key="1">
    <source>
        <dbReference type="ARBA" id="ARBA00022448"/>
    </source>
</evidence>
<reference evidence="11" key="1">
    <citation type="submission" date="2021-01" db="EMBL/GenBank/DDBJ databases">
        <title>KCTC 19127 draft genome.</title>
        <authorList>
            <person name="An D."/>
        </authorList>
    </citation>
    <scope>NUCLEOTIDE SEQUENCE</scope>
    <source>
        <strain evidence="11">KCTC 19127</strain>
    </source>
</reference>